<sequence length="653" mass="76282">MSILFLFITTISFSQAKELEDVTLEMLRETQSPTDSSAVAEVLYEKAEIRFSIKNSWEYEYKVIRRIKIYTPEGYDQANVQIPYFVGNRNSDRESVSNIEGYVYYEKDGEVEREKIRNSDIFEVDLSDLWEAKKFTLPKIQDGVIIEYSYDIDSPHINNLPKWIFQNKIPTRYSEYSTHIPSEYLAYSMRTKGYYPIESLDEIKEGRIYVRSSASQISTSIRESKHIVKNLPKIRNESHVNNVTNYLPGISYELSSYKTEQYGPLESVSRSWEDVVKTLRETNTYEKEMSRTKYFKENLKTILQDKTLPEDKMRAVFDFVKDRMTWNDEQRIYTSDRLDKVYELGVGNSADINILLTAMLREAKLEANPVLSSTISHGIPLFPTISGLNYVFSHVNINGETYVLDATEKFTTPNLLPRRALNWNGIVMKPNAFEILELVPKEHSLKKYQVQASLDPDGIIHGKCRIISYNHFGLATRKSLDKKDLEEIKLRYENNFEIKEVKDIKISNLLKTSKPLLEGFTFSSDDQKFVEQIGKKFYISPMLFLKSEKNPFLEEKRTYPIDFTFPKNVDYLISMKLPEGYKVDYLPEKTIFKFGDDFINLTYLIEENNGFVSVKVRQTVNRTLFLPGEYEDLRQFYAELINKENEKIVLVKS</sequence>
<dbReference type="Pfam" id="PF01841">
    <property type="entry name" value="Transglut_core"/>
    <property type="match status" value="1"/>
</dbReference>
<proteinExistence type="predicted"/>
<keyword evidence="4" id="KW-1185">Reference proteome</keyword>
<accession>A0A1G7V3L3</accession>
<dbReference type="Pfam" id="PF12969">
    <property type="entry name" value="DUF3857"/>
    <property type="match status" value="1"/>
</dbReference>
<evidence type="ECO:0000259" key="1">
    <source>
        <dbReference type="Pfam" id="PF01841"/>
    </source>
</evidence>
<dbReference type="Gene3D" id="2.60.40.3140">
    <property type="match status" value="1"/>
</dbReference>
<dbReference type="EMBL" id="FNCW01000003">
    <property type="protein sequence ID" value="SDG54317.1"/>
    <property type="molecule type" value="Genomic_DNA"/>
</dbReference>
<evidence type="ECO:0000313" key="4">
    <source>
        <dbReference type="Proteomes" id="UP000199296"/>
    </source>
</evidence>
<dbReference type="Gene3D" id="2.60.120.1130">
    <property type="match status" value="1"/>
</dbReference>
<dbReference type="Gene3D" id="3.10.620.30">
    <property type="match status" value="1"/>
</dbReference>
<dbReference type="AlphaFoldDB" id="A0A1G7V3L3"/>
<dbReference type="SUPFAM" id="SSF54001">
    <property type="entry name" value="Cysteine proteinases"/>
    <property type="match status" value="1"/>
</dbReference>
<name>A0A1G7V3L3_9FLAO</name>
<evidence type="ECO:0000259" key="2">
    <source>
        <dbReference type="Pfam" id="PF12969"/>
    </source>
</evidence>
<dbReference type="InterPro" id="IPR024618">
    <property type="entry name" value="DUF3857"/>
</dbReference>
<protein>
    <submittedName>
        <fullName evidence="3">Transglutaminase-like superfamily protein</fullName>
    </submittedName>
</protein>
<dbReference type="STRING" id="470826.SAMN04488027_10349"/>
<dbReference type="InterPro" id="IPR002931">
    <property type="entry name" value="Transglutaminase-like"/>
</dbReference>
<evidence type="ECO:0000313" key="3">
    <source>
        <dbReference type="EMBL" id="SDG54317.1"/>
    </source>
</evidence>
<dbReference type="RefSeq" id="WP_245686401.1">
    <property type="nucleotide sequence ID" value="NZ_FNCW01000003.1"/>
</dbReference>
<feature type="domain" description="Transglutaminase-like" evidence="1">
    <location>
        <begin position="302"/>
        <end position="373"/>
    </location>
</feature>
<dbReference type="InterPro" id="IPR038765">
    <property type="entry name" value="Papain-like_cys_pep_sf"/>
</dbReference>
<feature type="domain" description="DUF3857" evidence="2">
    <location>
        <begin position="60"/>
        <end position="193"/>
    </location>
</feature>
<organism evidence="3 4">
    <name type="scientific">Psychroflexus sediminis</name>
    <dbReference type="NCBI Taxonomy" id="470826"/>
    <lineage>
        <taxon>Bacteria</taxon>
        <taxon>Pseudomonadati</taxon>
        <taxon>Bacteroidota</taxon>
        <taxon>Flavobacteriia</taxon>
        <taxon>Flavobacteriales</taxon>
        <taxon>Flavobacteriaceae</taxon>
        <taxon>Psychroflexus</taxon>
    </lineage>
</organism>
<reference evidence="3 4" key="1">
    <citation type="submission" date="2016-10" db="EMBL/GenBank/DDBJ databases">
        <authorList>
            <person name="de Groot N.N."/>
        </authorList>
    </citation>
    <scope>NUCLEOTIDE SEQUENCE [LARGE SCALE GENOMIC DNA]</scope>
    <source>
        <strain evidence="3 4">DSM 19803</strain>
    </source>
</reference>
<gene>
    <name evidence="3" type="ORF">SAMN04488027_10349</name>
</gene>
<dbReference type="Proteomes" id="UP000199296">
    <property type="component" value="Unassembled WGS sequence"/>
</dbReference>